<reference evidence="2" key="1">
    <citation type="submission" date="2014-05" db="EMBL/GenBank/DDBJ databases">
        <title>The transcriptome of the halophilic microalga Tetraselmis sp. GSL018 isolated from the Great Salt Lake, Utah.</title>
        <authorList>
            <person name="Jinkerson R.E."/>
            <person name="D'Adamo S."/>
            <person name="Posewitz M.C."/>
        </authorList>
    </citation>
    <scope>NUCLEOTIDE SEQUENCE</scope>
    <source>
        <strain evidence="2">GSL018</strain>
    </source>
</reference>
<gene>
    <name evidence="2" type="ORF">TSPGSL018_24878</name>
</gene>
<accession>A0A061RPK3</accession>
<dbReference type="AlphaFoldDB" id="A0A061RPK3"/>
<sequence length="29" mass="2996">MGSPSRCIPSAEPEQSSRPGIYTNGSEAS</sequence>
<name>A0A061RPK3_9CHLO</name>
<evidence type="ECO:0000256" key="1">
    <source>
        <dbReference type="SAM" id="MobiDB-lite"/>
    </source>
</evidence>
<evidence type="ECO:0000313" key="2">
    <source>
        <dbReference type="EMBL" id="JAC74827.1"/>
    </source>
</evidence>
<proteinExistence type="predicted"/>
<dbReference type="EMBL" id="GBEZ01010901">
    <property type="protein sequence ID" value="JAC74827.1"/>
    <property type="molecule type" value="Transcribed_RNA"/>
</dbReference>
<protein>
    <submittedName>
        <fullName evidence="2">Uncharacterized protein</fullName>
    </submittedName>
</protein>
<organism evidence="2">
    <name type="scientific">Tetraselmis sp. GSL018</name>
    <dbReference type="NCBI Taxonomy" id="582737"/>
    <lineage>
        <taxon>Eukaryota</taxon>
        <taxon>Viridiplantae</taxon>
        <taxon>Chlorophyta</taxon>
        <taxon>core chlorophytes</taxon>
        <taxon>Chlorodendrophyceae</taxon>
        <taxon>Chlorodendrales</taxon>
        <taxon>Chlorodendraceae</taxon>
        <taxon>Tetraselmis</taxon>
    </lineage>
</organism>
<feature type="compositionally biased region" description="Polar residues" evidence="1">
    <location>
        <begin position="13"/>
        <end position="29"/>
    </location>
</feature>
<feature type="region of interest" description="Disordered" evidence="1">
    <location>
        <begin position="1"/>
        <end position="29"/>
    </location>
</feature>